<name>A0A382GTD9_9ZZZZ</name>
<sequence length="98" mass="10511">MATTLSTFRHLVAAPLVVGACALFLACSGGEEESSARSASVPSASEPFSPPTGSYEDFTPAELVRVFSLRESDVAMRDLPAWTPPEKVVVVVPEEWDR</sequence>
<organism evidence="2">
    <name type="scientific">marine metagenome</name>
    <dbReference type="NCBI Taxonomy" id="408172"/>
    <lineage>
        <taxon>unclassified sequences</taxon>
        <taxon>metagenomes</taxon>
        <taxon>ecological metagenomes</taxon>
    </lineage>
</organism>
<evidence type="ECO:0000256" key="1">
    <source>
        <dbReference type="SAM" id="MobiDB-lite"/>
    </source>
</evidence>
<feature type="compositionally biased region" description="Low complexity" evidence="1">
    <location>
        <begin position="36"/>
        <end position="46"/>
    </location>
</feature>
<reference evidence="2" key="1">
    <citation type="submission" date="2018-05" db="EMBL/GenBank/DDBJ databases">
        <authorList>
            <person name="Lanie J.A."/>
            <person name="Ng W.-L."/>
            <person name="Kazmierczak K.M."/>
            <person name="Andrzejewski T.M."/>
            <person name="Davidsen T.M."/>
            <person name="Wayne K.J."/>
            <person name="Tettelin H."/>
            <person name="Glass J.I."/>
            <person name="Rusch D."/>
            <person name="Podicherti R."/>
            <person name="Tsui H.-C.T."/>
            <person name="Winkler M.E."/>
        </authorList>
    </citation>
    <scope>NUCLEOTIDE SEQUENCE</scope>
</reference>
<dbReference type="EMBL" id="UINC01057121">
    <property type="protein sequence ID" value="SVB77947.1"/>
    <property type="molecule type" value="Genomic_DNA"/>
</dbReference>
<gene>
    <name evidence="2" type="ORF">METZ01_LOCUS230801</name>
</gene>
<evidence type="ECO:0000313" key="2">
    <source>
        <dbReference type="EMBL" id="SVB77947.1"/>
    </source>
</evidence>
<proteinExistence type="predicted"/>
<protein>
    <submittedName>
        <fullName evidence="2">Uncharacterized protein</fullName>
    </submittedName>
</protein>
<feature type="non-terminal residue" evidence="2">
    <location>
        <position position="98"/>
    </location>
</feature>
<dbReference type="AlphaFoldDB" id="A0A382GTD9"/>
<accession>A0A382GTD9</accession>
<feature type="region of interest" description="Disordered" evidence="1">
    <location>
        <begin position="34"/>
        <end position="57"/>
    </location>
</feature>